<keyword evidence="6 7" id="KW-0472">Membrane</keyword>
<organism evidence="9 10">
    <name type="scientific">Deinococcus budaensis</name>
    <dbReference type="NCBI Taxonomy" id="1665626"/>
    <lineage>
        <taxon>Bacteria</taxon>
        <taxon>Thermotogati</taxon>
        <taxon>Deinococcota</taxon>
        <taxon>Deinococci</taxon>
        <taxon>Deinococcales</taxon>
        <taxon>Deinococcaceae</taxon>
        <taxon>Deinococcus</taxon>
    </lineage>
</organism>
<dbReference type="AlphaFoldDB" id="A0A7W8GGK4"/>
<sequence length="253" mass="27568">MSLPGEAGFQAFDWPRLLLGEGASGLLLLELVFRTGVIFLWLLFLLRVTGKRGLAQLSPLEFAIVIALGSAAGDPMLYTEVPLLQAMLVLAAVVGLQRGVSRLMNRSRKLETFVDGVPMELMRDGVILDGALRRSQLSQEDLFERLRPEGVEQLGQVRRVYLEQGGHLSVFLLPESQVRPGLPIVPPWDLQPPPPVPAGFRGPVACRHCGQVETGAGPVCTCGHRHWTVATARPWKLVEESSRAAGQDIPSVS</sequence>
<dbReference type="RefSeq" id="WP_184029024.1">
    <property type="nucleotide sequence ID" value="NZ_JACHFN010000007.1"/>
</dbReference>
<dbReference type="GO" id="GO:0005886">
    <property type="term" value="C:plasma membrane"/>
    <property type="evidence" value="ECO:0007669"/>
    <property type="project" value="UniProtKB-SubCell"/>
</dbReference>
<dbReference type="InterPro" id="IPR007353">
    <property type="entry name" value="DUF421"/>
</dbReference>
<name>A0A7W8GGK4_9DEIO</name>
<proteinExistence type="inferred from homology"/>
<feature type="transmembrane region" description="Helical" evidence="7">
    <location>
        <begin position="83"/>
        <end position="100"/>
    </location>
</feature>
<dbReference type="EMBL" id="JACHFN010000007">
    <property type="protein sequence ID" value="MBB5234766.1"/>
    <property type="molecule type" value="Genomic_DNA"/>
</dbReference>
<dbReference type="PANTHER" id="PTHR34582">
    <property type="entry name" value="UPF0702 TRANSMEMBRANE PROTEIN YCAP"/>
    <property type="match status" value="1"/>
</dbReference>
<feature type="transmembrane region" description="Helical" evidence="7">
    <location>
        <begin position="23"/>
        <end position="46"/>
    </location>
</feature>
<dbReference type="InterPro" id="IPR023090">
    <property type="entry name" value="UPF0702_alpha/beta_dom_sf"/>
</dbReference>
<keyword evidence="10" id="KW-1185">Reference proteome</keyword>
<evidence type="ECO:0000256" key="2">
    <source>
        <dbReference type="ARBA" id="ARBA00006448"/>
    </source>
</evidence>
<feature type="domain" description="YetF C-terminal" evidence="8">
    <location>
        <begin position="106"/>
        <end position="179"/>
    </location>
</feature>
<feature type="transmembrane region" description="Helical" evidence="7">
    <location>
        <begin position="53"/>
        <end position="71"/>
    </location>
</feature>
<dbReference type="PANTHER" id="PTHR34582:SF6">
    <property type="entry name" value="UPF0702 TRANSMEMBRANE PROTEIN YCAP"/>
    <property type="match status" value="1"/>
</dbReference>
<accession>A0A7W8GGK4</accession>
<evidence type="ECO:0000256" key="1">
    <source>
        <dbReference type="ARBA" id="ARBA00004651"/>
    </source>
</evidence>
<comment type="caution">
    <text evidence="9">The sequence shown here is derived from an EMBL/GenBank/DDBJ whole genome shotgun (WGS) entry which is preliminary data.</text>
</comment>
<keyword evidence="3" id="KW-1003">Cell membrane</keyword>
<comment type="subcellular location">
    <subcellularLocation>
        <location evidence="1">Cell membrane</location>
        <topology evidence="1">Multi-pass membrane protein</topology>
    </subcellularLocation>
</comment>
<comment type="similarity">
    <text evidence="2">Belongs to the UPF0702 family.</text>
</comment>
<evidence type="ECO:0000256" key="3">
    <source>
        <dbReference type="ARBA" id="ARBA00022475"/>
    </source>
</evidence>
<evidence type="ECO:0000313" key="10">
    <source>
        <dbReference type="Proteomes" id="UP000525389"/>
    </source>
</evidence>
<keyword evidence="4 7" id="KW-0812">Transmembrane</keyword>
<evidence type="ECO:0000256" key="7">
    <source>
        <dbReference type="SAM" id="Phobius"/>
    </source>
</evidence>
<evidence type="ECO:0000256" key="6">
    <source>
        <dbReference type="ARBA" id="ARBA00023136"/>
    </source>
</evidence>
<evidence type="ECO:0000313" key="9">
    <source>
        <dbReference type="EMBL" id="MBB5234766.1"/>
    </source>
</evidence>
<protein>
    <submittedName>
        <fullName evidence="9">Uncharacterized membrane protein YcaP (DUF421 family)</fullName>
    </submittedName>
</protein>
<dbReference type="Proteomes" id="UP000525389">
    <property type="component" value="Unassembled WGS sequence"/>
</dbReference>
<evidence type="ECO:0000259" key="8">
    <source>
        <dbReference type="Pfam" id="PF04239"/>
    </source>
</evidence>
<evidence type="ECO:0000256" key="4">
    <source>
        <dbReference type="ARBA" id="ARBA00022692"/>
    </source>
</evidence>
<evidence type="ECO:0000256" key="5">
    <source>
        <dbReference type="ARBA" id="ARBA00022989"/>
    </source>
</evidence>
<dbReference type="Gene3D" id="3.30.240.20">
    <property type="entry name" value="bsu07140 like domains"/>
    <property type="match status" value="1"/>
</dbReference>
<keyword evidence="5 7" id="KW-1133">Transmembrane helix</keyword>
<gene>
    <name evidence="9" type="ORF">HNQ09_002209</name>
</gene>
<reference evidence="9 10" key="1">
    <citation type="submission" date="2020-08" db="EMBL/GenBank/DDBJ databases">
        <title>Genomic Encyclopedia of Type Strains, Phase IV (KMG-IV): sequencing the most valuable type-strain genomes for metagenomic binning, comparative biology and taxonomic classification.</title>
        <authorList>
            <person name="Goeker M."/>
        </authorList>
    </citation>
    <scope>NUCLEOTIDE SEQUENCE [LARGE SCALE GENOMIC DNA]</scope>
    <source>
        <strain evidence="9 10">DSM 101791</strain>
    </source>
</reference>
<dbReference type="Pfam" id="PF04239">
    <property type="entry name" value="DUF421"/>
    <property type="match status" value="1"/>
</dbReference>